<name>A0A8T4C6H5_9ARCH</name>
<feature type="domain" description="DOD-type homing endonuclease" evidence="1">
    <location>
        <begin position="133"/>
        <end position="284"/>
    </location>
</feature>
<evidence type="ECO:0000313" key="3">
    <source>
        <dbReference type="Proteomes" id="UP000774699"/>
    </source>
</evidence>
<protein>
    <recommendedName>
        <fullName evidence="1">DOD-type homing endonuclease domain-containing protein</fullName>
    </recommendedName>
</protein>
<dbReference type="PROSITE" id="PS50819">
    <property type="entry name" value="INTEIN_ENDONUCLEASE"/>
    <property type="match status" value="1"/>
</dbReference>
<dbReference type="EMBL" id="VGJJ01000006">
    <property type="protein sequence ID" value="MBM3282001.1"/>
    <property type="molecule type" value="Genomic_DNA"/>
</dbReference>
<evidence type="ECO:0000259" key="1">
    <source>
        <dbReference type="PROSITE" id="PS50819"/>
    </source>
</evidence>
<dbReference type="InterPro" id="IPR004042">
    <property type="entry name" value="Intein_endonuc_central"/>
</dbReference>
<dbReference type="InterPro" id="IPR004860">
    <property type="entry name" value="LAGLIDADG_dom"/>
</dbReference>
<dbReference type="GO" id="GO:0004519">
    <property type="term" value="F:endonuclease activity"/>
    <property type="evidence" value="ECO:0007669"/>
    <property type="project" value="InterPro"/>
</dbReference>
<organism evidence="2 3">
    <name type="scientific">Candidatus Iainarchaeum sp</name>
    <dbReference type="NCBI Taxonomy" id="3101447"/>
    <lineage>
        <taxon>Archaea</taxon>
        <taxon>Candidatus Iainarchaeota</taxon>
        <taxon>Candidatus Iainarchaeia</taxon>
        <taxon>Candidatus Iainarchaeales</taxon>
        <taxon>Candidatus Iainarchaeaceae</taxon>
        <taxon>Candidatus Iainarchaeum</taxon>
    </lineage>
</organism>
<dbReference type="SUPFAM" id="SSF55608">
    <property type="entry name" value="Homing endonucleases"/>
    <property type="match status" value="1"/>
</dbReference>
<dbReference type="PRINTS" id="PR00379">
    <property type="entry name" value="INTEIN"/>
</dbReference>
<comment type="caution">
    <text evidence="2">The sequence shown here is derived from an EMBL/GenBank/DDBJ whole genome shotgun (WGS) entry which is preliminary data.</text>
</comment>
<dbReference type="Gene3D" id="3.10.28.10">
    <property type="entry name" value="Homing endonucleases"/>
    <property type="match status" value="1"/>
</dbReference>
<sequence>MENRILIGNRDDSISFFKDAQKYGKFKTQHELCQYLKLSRGHFWKYYIQELTLPESLYSDLLEKLPLAVQKRYTAISSNKPANWGSIKGGITTQQMHPNHIVKARNIAIQKVQERAANIFDINQPLTTDISEFLGAFAGDGFTNKYDRHYFTGFAGDRRYDWNYYQTKIIPIAKKHFNIEKQSIREKDNSMWVTFHCKLLHEFITQRFGMPSGEKWNRVLVPKEIMEGKIDYRAAFVRGVFDTDGCVFFDKRAIYKEPYMRVDITMVNIPILTQLHQILTELGVESKVLGNGKHLHVTSKENVRKFFEKIGSSNERHKAKIRQKYSDFDEWNPASTAR</sequence>
<dbReference type="InterPro" id="IPR006142">
    <property type="entry name" value="INTEIN"/>
</dbReference>
<dbReference type="Pfam" id="PF14528">
    <property type="entry name" value="LAGLIDADG_3"/>
    <property type="match status" value="1"/>
</dbReference>
<gene>
    <name evidence="2" type="ORF">FJY86_01500</name>
</gene>
<dbReference type="AlphaFoldDB" id="A0A8T4C6H5"/>
<reference evidence="2" key="1">
    <citation type="submission" date="2019-03" db="EMBL/GenBank/DDBJ databases">
        <title>Lake Tanganyika Metagenome-Assembled Genomes (MAGs).</title>
        <authorList>
            <person name="Tran P."/>
        </authorList>
    </citation>
    <scope>NUCLEOTIDE SEQUENCE</scope>
    <source>
        <strain evidence="2">M_DeepCast_50m_m2_156</strain>
    </source>
</reference>
<dbReference type="Proteomes" id="UP000774699">
    <property type="component" value="Unassembled WGS sequence"/>
</dbReference>
<dbReference type="GO" id="GO:0016539">
    <property type="term" value="P:intein-mediated protein splicing"/>
    <property type="evidence" value="ECO:0007669"/>
    <property type="project" value="InterPro"/>
</dbReference>
<proteinExistence type="predicted"/>
<evidence type="ECO:0000313" key="2">
    <source>
        <dbReference type="EMBL" id="MBM3282001.1"/>
    </source>
</evidence>
<dbReference type="InterPro" id="IPR027434">
    <property type="entry name" value="Homing_endonucl"/>
</dbReference>
<accession>A0A8T4C6H5</accession>